<name>A0A8J8CI38_9ARCH</name>
<evidence type="ECO:0000256" key="4">
    <source>
        <dbReference type="ARBA" id="ARBA00022741"/>
    </source>
</evidence>
<evidence type="ECO:0000256" key="5">
    <source>
        <dbReference type="ARBA" id="ARBA00022801"/>
    </source>
</evidence>
<dbReference type="InterPro" id="IPR003593">
    <property type="entry name" value="AAA+_ATPase"/>
</dbReference>
<dbReference type="FunFam" id="3.40.50.300:FF:000826">
    <property type="entry name" value="Replicative DNA helicase Mcm"/>
    <property type="match status" value="1"/>
</dbReference>
<dbReference type="PANTHER" id="PTHR11630">
    <property type="entry name" value="DNA REPLICATION LICENSING FACTOR MCM FAMILY MEMBER"/>
    <property type="match status" value="1"/>
</dbReference>
<protein>
    <recommendedName>
        <fullName evidence="2">DNA helicase</fullName>
        <ecNumber evidence="2">3.6.4.12</ecNumber>
    </recommendedName>
</protein>
<comment type="caution">
    <text evidence="11">The sequence shown here is derived from an EMBL/GenBank/DDBJ whole genome shotgun (WGS) entry which is preliminary data.</text>
</comment>
<dbReference type="GO" id="GO:0016787">
    <property type="term" value="F:hydrolase activity"/>
    <property type="evidence" value="ECO:0007669"/>
    <property type="project" value="UniProtKB-KW"/>
</dbReference>
<dbReference type="GO" id="GO:0006260">
    <property type="term" value="P:DNA replication"/>
    <property type="evidence" value="ECO:0007669"/>
    <property type="project" value="UniProtKB-KW"/>
</dbReference>
<organism evidence="11 12">
    <name type="scientific">Candidatus Sysuiplasma superficiale</name>
    <dbReference type="NCBI Taxonomy" id="2823368"/>
    <lineage>
        <taxon>Archaea</taxon>
        <taxon>Methanobacteriati</taxon>
        <taxon>Thermoplasmatota</taxon>
        <taxon>Thermoplasmata</taxon>
        <taxon>Candidatus Sysuiplasmatales</taxon>
        <taxon>Candidatus Sysuiplasmataceae</taxon>
        <taxon>Candidatus Sysuiplasma</taxon>
    </lineage>
</organism>
<dbReference type="PROSITE" id="PS50051">
    <property type="entry name" value="MCM_2"/>
    <property type="match status" value="1"/>
</dbReference>
<keyword evidence="6" id="KW-0347">Helicase</keyword>
<keyword evidence="8 9" id="KW-0238">DNA-binding</keyword>
<dbReference type="PRINTS" id="PR01657">
    <property type="entry name" value="MCMFAMILY"/>
</dbReference>
<dbReference type="Gene3D" id="3.30.1640.10">
    <property type="entry name" value="mini-chromosome maintenance (MCM) complex, chain A, domain 1"/>
    <property type="match status" value="1"/>
</dbReference>
<evidence type="ECO:0000313" key="12">
    <source>
        <dbReference type="Proteomes" id="UP000750197"/>
    </source>
</evidence>
<reference evidence="11" key="1">
    <citation type="submission" date="2021-05" db="EMBL/GenBank/DDBJ databases">
        <title>Genomic insights into ecological role and evolution of a novel Thermoplasmata order Candidatus Sysuiplasmatales.</title>
        <authorList>
            <person name="Yuan Y."/>
        </authorList>
    </citation>
    <scope>NUCLEOTIDE SEQUENCE</scope>
    <source>
        <strain evidence="11">TUT19-bin139</strain>
    </source>
</reference>
<evidence type="ECO:0000256" key="7">
    <source>
        <dbReference type="ARBA" id="ARBA00022840"/>
    </source>
</evidence>
<evidence type="ECO:0000259" key="10">
    <source>
        <dbReference type="PROSITE" id="PS50051"/>
    </source>
</evidence>
<dbReference type="GO" id="GO:0003697">
    <property type="term" value="F:single-stranded DNA binding"/>
    <property type="evidence" value="ECO:0007669"/>
    <property type="project" value="TreeGrafter"/>
</dbReference>
<dbReference type="Proteomes" id="UP000750197">
    <property type="component" value="Unassembled WGS sequence"/>
</dbReference>
<dbReference type="SUPFAM" id="SSF50249">
    <property type="entry name" value="Nucleic acid-binding proteins"/>
    <property type="match status" value="1"/>
</dbReference>
<dbReference type="AlphaFoldDB" id="A0A8J8CI38"/>
<dbReference type="SMART" id="SM00350">
    <property type="entry name" value="MCM"/>
    <property type="match status" value="1"/>
</dbReference>
<dbReference type="InterPro" id="IPR012340">
    <property type="entry name" value="NA-bd_OB-fold"/>
</dbReference>
<evidence type="ECO:0000256" key="9">
    <source>
        <dbReference type="RuleBase" id="RU004070"/>
    </source>
</evidence>
<comment type="similarity">
    <text evidence="1 9">Belongs to the MCM family.</text>
</comment>
<dbReference type="InterPro" id="IPR031327">
    <property type="entry name" value="MCM"/>
</dbReference>
<dbReference type="EC" id="3.6.4.12" evidence="2"/>
<dbReference type="Gene3D" id="2.40.50.140">
    <property type="entry name" value="Nucleic acid-binding proteins"/>
    <property type="match status" value="1"/>
</dbReference>
<evidence type="ECO:0000256" key="2">
    <source>
        <dbReference type="ARBA" id="ARBA00012551"/>
    </source>
</evidence>
<feature type="non-terminal residue" evidence="11">
    <location>
        <position position="689"/>
    </location>
</feature>
<evidence type="ECO:0000313" key="11">
    <source>
        <dbReference type="EMBL" id="MBX8644573.1"/>
    </source>
</evidence>
<dbReference type="Pfam" id="PF17855">
    <property type="entry name" value="MCM_lid"/>
    <property type="match status" value="1"/>
</dbReference>
<keyword evidence="4 9" id="KW-0547">Nucleotide-binding</keyword>
<dbReference type="Gene3D" id="3.40.50.300">
    <property type="entry name" value="P-loop containing nucleotide triphosphate hydrolases"/>
    <property type="match status" value="1"/>
</dbReference>
<dbReference type="Pfam" id="PF17207">
    <property type="entry name" value="MCM_OB"/>
    <property type="match status" value="1"/>
</dbReference>
<accession>A0A8J8CI38</accession>
<dbReference type="GO" id="GO:0017116">
    <property type="term" value="F:single-stranded DNA helicase activity"/>
    <property type="evidence" value="ECO:0007669"/>
    <property type="project" value="TreeGrafter"/>
</dbReference>
<sequence length="689" mass="76846">MAYSIAIQYNEEALINKWDEFFHETGLGSQIMILADRYPEEKSLTVQFSILERFDADFATFLLEEPSRSFEAAQKAIRNQLAPERQNVNLNFRVTGLPVDSHIDIRNLRSKHLGKFVCVEGLVRKVTEVRPRLQKAAFRCVRCNEISWVEQEGMLQKEPLECSGCGKSAGATKFVLVTEQSTYIDTQKIEVQEPPEGLRGGAQPERLEGYLIDDITGRISPGDRVILNGILTGTQKTGPQGKSTLFNIMLQVNSAEYREHEYDEIQITPEDIENIRRVAASGDVLKQIASSISPTIYGFDVEKVAFTLQLFSGVSKEMQDGTRIRGDIHILLVGDPGLAKSQLLRYMSELAPRGIYASGKSSSAAGLTAAAVKDEFGEGRWTLEAGALVLADKGIACVDELDKMTDYDRSAMHQIMESQIITVAKAGITATLQARCSILGAANPRYGRFEDEQLIADQIDLPPALLSRFDLIFVLKDRPNSAVDRNIADHILRAHRVGERRKVLDLPQGISEEKVEQESRSVEPRFDRQFLRKYISYAKRINPVLTDGAIKIIEEEYLRIRKMGEAKGASIPITARQLEAYVRLSEASARGRLSETVEIEDAERAIEIVWHYLSKVTGGDIDKIAGEMSHSQRTHVSVILDIVRQGASGGVSIEEIVAGSEKYNISEEETRRLIEKLSKAGELFEVRNG</sequence>
<dbReference type="InterPro" id="IPR027417">
    <property type="entry name" value="P-loop_NTPase"/>
</dbReference>
<dbReference type="InterPro" id="IPR036388">
    <property type="entry name" value="WH-like_DNA-bd_sf"/>
</dbReference>
<dbReference type="FunFam" id="2.20.28.10:FF:000003">
    <property type="entry name" value="DNA helicase"/>
    <property type="match status" value="1"/>
</dbReference>
<dbReference type="InterPro" id="IPR018525">
    <property type="entry name" value="MCM_CS"/>
</dbReference>
<evidence type="ECO:0000256" key="6">
    <source>
        <dbReference type="ARBA" id="ARBA00022806"/>
    </source>
</evidence>
<dbReference type="SUPFAM" id="SSF52540">
    <property type="entry name" value="P-loop containing nucleoside triphosphate hydrolases"/>
    <property type="match status" value="1"/>
</dbReference>
<keyword evidence="3" id="KW-0235">DNA replication</keyword>
<dbReference type="InterPro" id="IPR001208">
    <property type="entry name" value="MCM_dom"/>
</dbReference>
<dbReference type="InterPro" id="IPR041562">
    <property type="entry name" value="MCM_lid"/>
</dbReference>
<gene>
    <name evidence="11" type="ORF">KIY12_07630</name>
</gene>
<dbReference type="PANTHER" id="PTHR11630:SF66">
    <property type="entry name" value="DNA REPLICATION LICENSING FACTOR MCM4"/>
    <property type="match status" value="1"/>
</dbReference>
<dbReference type="GO" id="GO:0042555">
    <property type="term" value="C:MCM complex"/>
    <property type="evidence" value="ECO:0007669"/>
    <property type="project" value="TreeGrafter"/>
</dbReference>
<evidence type="ECO:0000256" key="3">
    <source>
        <dbReference type="ARBA" id="ARBA00022705"/>
    </source>
</evidence>
<evidence type="ECO:0000256" key="1">
    <source>
        <dbReference type="ARBA" id="ARBA00008010"/>
    </source>
</evidence>
<dbReference type="Gene3D" id="1.10.10.10">
    <property type="entry name" value="Winged helix-like DNA-binding domain superfamily/Winged helix DNA-binding domain"/>
    <property type="match status" value="1"/>
</dbReference>
<dbReference type="Pfam" id="PF00493">
    <property type="entry name" value="MCM"/>
    <property type="match status" value="1"/>
</dbReference>
<dbReference type="Gene3D" id="2.20.28.10">
    <property type="match status" value="1"/>
</dbReference>
<evidence type="ECO:0000256" key="8">
    <source>
        <dbReference type="ARBA" id="ARBA00023125"/>
    </source>
</evidence>
<feature type="domain" description="MCM C-terminal AAA(+) ATPase" evidence="10">
    <location>
        <begin position="284"/>
        <end position="491"/>
    </location>
</feature>
<dbReference type="GO" id="GO:0005524">
    <property type="term" value="F:ATP binding"/>
    <property type="evidence" value="ECO:0007669"/>
    <property type="project" value="UniProtKB-KW"/>
</dbReference>
<dbReference type="InterPro" id="IPR033762">
    <property type="entry name" value="MCM_OB"/>
</dbReference>
<dbReference type="EMBL" id="JAHEAC010000075">
    <property type="protein sequence ID" value="MBX8644573.1"/>
    <property type="molecule type" value="Genomic_DNA"/>
</dbReference>
<dbReference type="PROSITE" id="PS00847">
    <property type="entry name" value="MCM_1"/>
    <property type="match status" value="1"/>
</dbReference>
<keyword evidence="5" id="KW-0378">Hydrolase</keyword>
<dbReference type="SMART" id="SM00382">
    <property type="entry name" value="AAA"/>
    <property type="match status" value="1"/>
</dbReference>
<proteinExistence type="inferred from homology"/>
<keyword evidence="7 9" id="KW-0067">ATP-binding</keyword>